<evidence type="ECO:0000256" key="2">
    <source>
        <dbReference type="ARBA" id="ARBA00023239"/>
    </source>
</evidence>
<dbReference type="OrthoDB" id="63533at2759"/>
<feature type="signal peptide" evidence="4">
    <location>
        <begin position="1"/>
        <end position="21"/>
    </location>
</feature>
<feature type="compositionally biased region" description="Polar residues" evidence="3">
    <location>
        <begin position="270"/>
        <end position="288"/>
    </location>
</feature>
<dbReference type="InterPro" id="IPR008929">
    <property type="entry name" value="Chondroitin_lyas"/>
</dbReference>
<evidence type="ECO:0000256" key="3">
    <source>
        <dbReference type="SAM" id="MobiDB-lite"/>
    </source>
</evidence>
<dbReference type="Pfam" id="PF05426">
    <property type="entry name" value="Alginate_lyase"/>
    <property type="match status" value="1"/>
</dbReference>
<feature type="compositionally biased region" description="Low complexity" evidence="3">
    <location>
        <begin position="38"/>
        <end position="48"/>
    </location>
</feature>
<dbReference type="SUPFAM" id="SSF48230">
    <property type="entry name" value="Chondroitin AC/alginate lyase"/>
    <property type="match status" value="1"/>
</dbReference>
<feature type="compositionally biased region" description="Acidic residues" evidence="3">
    <location>
        <begin position="117"/>
        <end position="141"/>
    </location>
</feature>
<gene>
    <name evidence="6" type="ORF">EIP91_001424</name>
</gene>
<evidence type="ECO:0000313" key="7">
    <source>
        <dbReference type="Proteomes" id="UP000292702"/>
    </source>
</evidence>
<feature type="region of interest" description="Disordered" evidence="3">
    <location>
        <begin position="596"/>
        <end position="631"/>
    </location>
</feature>
<dbReference type="EMBL" id="RWJN01000137">
    <property type="protein sequence ID" value="TCD66375.1"/>
    <property type="molecule type" value="Genomic_DNA"/>
</dbReference>
<organism evidence="6 7">
    <name type="scientific">Steccherinum ochraceum</name>
    <dbReference type="NCBI Taxonomy" id="92696"/>
    <lineage>
        <taxon>Eukaryota</taxon>
        <taxon>Fungi</taxon>
        <taxon>Dikarya</taxon>
        <taxon>Basidiomycota</taxon>
        <taxon>Agaricomycotina</taxon>
        <taxon>Agaricomycetes</taxon>
        <taxon>Polyporales</taxon>
        <taxon>Steccherinaceae</taxon>
        <taxon>Steccherinum</taxon>
    </lineage>
</organism>
<feature type="region of interest" description="Disordered" evidence="3">
    <location>
        <begin position="106"/>
        <end position="148"/>
    </location>
</feature>
<name>A0A4R0RKC2_9APHY</name>
<accession>A0A4R0RKC2</accession>
<feature type="domain" description="Alginate lyase" evidence="5">
    <location>
        <begin position="268"/>
        <end position="540"/>
    </location>
</feature>
<evidence type="ECO:0000256" key="1">
    <source>
        <dbReference type="ARBA" id="ARBA00022729"/>
    </source>
</evidence>
<keyword evidence="1 4" id="KW-0732">Signal</keyword>
<dbReference type="STRING" id="92696.A0A4R0RKC2"/>
<dbReference type="GO" id="GO:0016829">
    <property type="term" value="F:lyase activity"/>
    <property type="evidence" value="ECO:0007669"/>
    <property type="project" value="UniProtKB-KW"/>
</dbReference>
<reference evidence="6 7" key="1">
    <citation type="submission" date="2018-11" db="EMBL/GenBank/DDBJ databases">
        <title>Genome assembly of Steccherinum ochraceum LE-BIN_3174, the white-rot fungus of the Steccherinaceae family (The Residual Polyporoid clade, Polyporales, Basidiomycota).</title>
        <authorList>
            <person name="Fedorova T.V."/>
            <person name="Glazunova O.A."/>
            <person name="Landesman E.O."/>
            <person name="Moiseenko K.V."/>
            <person name="Psurtseva N.V."/>
            <person name="Savinova O.S."/>
            <person name="Shakhova N.V."/>
            <person name="Tyazhelova T.V."/>
            <person name="Vasina D.V."/>
        </authorList>
    </citation>
    <scope>NUCLEOTIDE SEQUENCE [LARGE SCALE GENOMIC DNA]</scope>
    <source>
        <strain evidence="6 7">LE-BIN_3174</strain>
    </source>
</reference>
<feature type="chain" id="PRO_5020670850" description="Alginate lyase domain-containing protein" evidence="4">
    <location>
        <begin position="22"/>
        <end position="681"/>
    </location>
</feature>
<feature type="region of interest" description="Disordered" evidence="3">
    <location>
        <begin position="221"/>
        <end position="288"/>
    </location>
</feature>
<feature type="compositionally biased region" description="Polar residues" evidence="3">
    <location>
        <begin position="610"/>
        <end position="631"/>
    </location>
</feature>
<feature type="region of interest" description="Disordered" evidence="3">
    <location>
        <begin position="161"/>
        <end position="181"/>
    </location>
</feature>
<feature type="compositionally biased region" description="Basic residues" evidence="3">
    <location>
        <begin position="170"/>
        <end position="181"/>
    </location>
</feature>
<evidence type="ECO:0000259" key="5">
    <source>
        <dbReference type="Pfam" id="PF05426"/>
    </source>
</evidence>
<protein>
    <recommendedName>
        <fullName evidence="5">Alginate lyase domain-containing protein</fullName>
    </recommendedName>
</protein>
<keyword evidence="2" id="KW-0456">Lyase</keyword>
<dbReference type="Proteomes" id="UP000292702">
    <property type="component" value="Unassembled WGS sequence"/>
</dbReference>
<dbReference type="AlphaFoldDB" id="A0A4R0RKC2"/>
<feature type="region of interest" description="Disordered" evidence="3">
    <location>
        <begin position="38"/>
        <end position="72"/>
    </location>
</feature>
<comment type="caution">
    <text evidence="6">The sequence shown here is derived from an EMBL/GenBank/DDBJ whole genome shotgun (WGS) entry which is preliminary data.</text>
</comment>
<evidence type="ECO:0000313" key="6">
    <source>
        <dbReference type="EMBL" id="TCD66375.1"/>
    </source>
</evidence>
<dbReference type="Gene3D" id="1.50.10.100">
    <property type="entry name" value="Chondroitin AC/alginate lyase"/>
    <property type="match status" value="2"/>
</dbReference>
<dbReference type="GO" id="GO:0042597">
    <property type="term" value="C:periplasmic space"/>
    <property type="evidence" value="ECO:0007669"/>
    <property type="project" value="InterPro"/>
</dbReference>
<dbReference type="InterPro" id="IPR008397">
    <property type="entry name" value="Alginate_lyase_dom"/>
</dbReference>
<sequence length="681" mass="73112">MPFRALTAFILVLQAATWGLAADPNDWVNVNYVVKAAGSGSTGTTSSARQTIGQKADSTAKDGPYTITSTKIKPPSGDIHDYLSWAPYHWPDCNWCSKGSNHFANPNSTHDNPADGGGDDLPGDGSDDDNGNGDDYYDESIGDTPGSVEDIVDGILRVGNSTDFKLPSKRDRRTSRSRGKMIRKRRALLERSAACELPVIRRDDSLVPNVPVTPPLLPTTALPSLPTPLPDVPVAPSLPTSPPKPGNPVAGTTTRKGVAGTQAPAEAHAKTSQGKVACTPSPTKSLAPSATWTTCPYVVKDGKVNPDVRDLKGPSILQNMPESLLFNTITYALTKTQAHSQTAAKFIDTFFLAPATLMHPNMNFGQLVRGPGKDHQMGTFTGILDFRALVKVVNSAQILKAVKSSDWTPAREQGLTTWMKAYVSWLQTSSIGKETAGKANNHFTFYVNQLAAAQLFLGDTKGATGTLNGYFKKQFLDQIAASGEQPFEAVRTRPYHYRAFNLEAMITNAKLGDQLGVNFWTAKSKYGATIQTALDYAIAQNPGSEDVSDIVPHVAAVAAAYGDSKGKYKSFLQNHDSKYQSESWFFYDQTAALPNSPAAGGKGKRDGTTVPDNSTSSSPDASDPNTDGLTPFSHTPFSCPEVFNYSPKVELEDGLFVTCDELKPLYEIAADPAIVGSEYGL</sequence>
<keyword evidence="7" id="KW-1185">Reference proteome</keyword>
<evidence type="ECO:0000256" key="4">
    <source>
        <dbReference type="SAM" id="SignalP"/>
    </source>
</evidence>
<proteinExistence type="predicted"/>